<accession>A0A061RJV9</accession>
<reference evidence="1" key="1">
    <citation type="submission" date="2014-05" db="EMBL/GenBank/DDBJ databases">
        <title>The transcriptome of the halophilic microalga Tetraselmis sp. GSL018 isolated from the Great Salt Lake, Utah.</title>
        <authorList>
            <person name="Jinkerson R.E."/>
            <person name="D'Adamo S."/>
            <person name="Posewitz M.C."/>
        </authorList>
    </citation>
    <scope>NUCLEOTIDE SEQUENCE</scope>
    <source>
        <strain evidence="1">GSL018</strain>
    </source>
</reference>
<evidence type="ECO:0000313" key="1">
    <source>
        <dbReference type="EMBL" id="JAC70801.1"/>
    </source>
</evidence>
<protein>
    <submittedName>
        <fullName evidence="1">Uncharacterized protein</fullName>
    </submittedName>
</protein>
<feature type="non-terminal residue" evidence="1">
    <location>
        <position position="71"/>
    </location>
</feature>
<dbReference type="EMBL" id="GBEZ01015355">
    <property type="protein sequence ID" value="JAC70801.1"/>
    <property type="molecule type" value="Transcribed_RNA"/>
</dbReference>
<organism evidence="1">
    <name type="scientific">Tetraselmis sp. GSL018</name>
    <dbReference type="NCBI Taxonomy" id="582737"/>
    <lineage>
        <taxon>Eukaryota</taxon>
        <taxon>Viridiplantae</taxon>
        <taxon>Chlorophyta</taxon>
        <taxon>core chlorophytes</taxon>
        <taxon>Chlorodendrophyceae</taxon>
        <taxon>Chlorodendrales</taxon>
        <taxon>Chlorodendraceae</taxon>
        <taxon>Tetraselmis</taxon>
    </lineage>
</organism>
<name>A0A061RJV9_9CHLO</name>
<sequence length="71" mass="7591">MGTPQPRTRTRSVSHFPGALFPLYPLACGVPASEGLMGRPPVCSGSVLLCVSTKLQCHEQLHATQRRSLGC</sequence>
<dbReference type="AlphaFoldDB" id="A0A061RJV9"/>
<proteinExistence type="predicted"/>
<gene>
    <name evidence="1" type="ORF">TSPGSL018_3319</name>
</gene>